<evidence type="ECO:0000256" key="1">
    <source>
        <dbReference type="ARBA" id="ARBA00001974"/>
    </source>
</evidence>
<dbReference type="Gene3D" id="3.30.9.10">
    <property type="entry name" value="D-Amino Acid Oxidase, subunit A, domain 2"/>
    <property type="match status" value="1"/>
</dbReference>
<dbReference type="InterPro" id="IPR036188">
    <property type="entry name" value="FAD/NAD-bd_sf"/>
</dbReference>
<dbReference type="Pfam" id="PF01266">
    <property type="entry name" value="DAO"/>
    <property type="match status" value="1"/>
</dbReference>
<dbReference type="InterPro" id="IPR045170">
    <property type="entry name" value="MTOX"/>
</dbReference>
<keyword evidence="3" id="KW-0274">FAD</keyword>
<name>A0ABP9ERZ2_9PSEU</name>
<evidence type="ECO:0000256" key="3">
    <source>
        <dbReference type="ARBA" id="ARBA00022827"/>
    </source>
</evidence>
<comment type="caution">
    <text evidence="6">The sequence shown here is derived from an EMBL/GenBank/DDBJ whole genome shotgun (WGS) entry which is preliminary data.</text>
</comment>
<dbReference type="Gene3D" id="3.50.50.60">
    <property type="entry name" value="FAD/NAD(P)-binding domain"/>
    <property type="match status" value="1"/>
</dbReference>
<organism evidence="6 7">
    <name type="scientific">Actinomycetospora straminea</name>
    <dbReference type="NCBI Taxonomy" id="663607"/>
    <lineage>
        <taxon>Bacteria</taxon>
        <taxon>Bacillati</taxon>
        <taxon>Actinomycetota</taxon>
        <taxon>Actinomycetes</taxon>
        <taxon>Pseudonocardiales</taxon>
        <taxon>Pseudonocardiaceae</taxon>
        <taxon>Actinomycetospora</taxon>
    </lineage>
</organism>
<gene>
    <name evidence="6" type="primary">solA_1</name>
    <name evidence="6" type="ORF">GCM10023203_40030</name>
</gene>
<keyword evidence="2" id="KW-0285">Flavoprotein</keyword>
<feature type="domain" description="FAD dependent oxidoreductase" evidence="5">
    <location>
        <begin position="9"/>
        <end position="364"/>
    </location>
</feature>
<dbReference type="PANTHER" id="PTHR10961">
    <property type="entry name" value="PEROXISOMAL SARCOSINE OXIDASE"/>
    <property type="match status" value="1"/>
</dbReference>
<dbReference type="SUPFAM" id="SSF54373">
    <property type="entry name" value="FAD-linked reductases, C-terminal domain"/>
    <property type="match status" value="1"/>
</dbReference>
<dbReference type="NCBIfam" id="NF008425">
    <property type="entry name" value="PRK11259.1"/>
    <property type="match status" value="1"/>
</dbReference>
<evidence type="ECO:0000313" key="7">
    <source>
        <dbReference type="Proteomes" id="UP001500457"/>
    </source>
</evidence>
<dbReference type="Proteomes" id="UP001500457">
    <property type="component" value="Unassembled WGS sequence"/>
</dbReference>
<dbReference type="EMBL" id="BAABHQ010000011">
    <property type="protein sequence ID" value="GAA4884083.1"/>
    <property type="molecule type" value="Genomic_DNA"/>
</dbReference>
<evidence type="ECO:0000256" key="4">
    <source>
        <dbReference type="ARBA" id="ARBA00023002"/>
    </source>
</evidence>
<dbReference type="SUPFAM" id="SSF51905">
    <property type="entry name" value="FAD/NAD(P)-binding domain"/>
    <property type="match status" value="1"/>
</dbReference>
<accession>A0ABP9ERZ2</accession>
<evidence type="ECO:0000256" key="2">
    <source>
        <dbReference type="ARBA" id="ARBA00022630"/>
    </source>
</evidence>
<reference evidence="7" key="1">
    <citation type="journal article" date="2019" name="Int. J. Syst. Evol. Microbiol.">
        <title>The Global Catalogue of Microorganisms (GCM) 10K type strain sequencing project: providing services to taxonomists for standard genome sequencing and annotation.</title>
        <authorList>
            <consortium name="The Broad Institute Genomics Platform"/>
            <consortium name="The Broad Institute Genome Sequencing Center for Infectious Disease"/>
            <person name="Wu L."/>
            <person name="Ma J."/>
        </authorList>
    </citation>
    <scope>NUCLEOTIDE SEQUENCE [LARGE SCALE GENOMIC DNA]</scope>
    <source>
        <strain evidence="7">JCM 17983</strain>
    </source>
</reference>
<proteinExistence type="predicted"/>
<evidence type="ECO:0000259" key="5">
    <source>
        <dbReference type="Pfam" id="PF01266"/>
    </source>
</evidence>
<keyword evidence="7" id="KW-1185">Reference proteome</keyword>
<dbReference type="RefSeq" id="WP_274233989.1">
    <property type="nucleotide sequence ID" value="NZ_BAABHQ010000011.1"/>
</dbReference>
<dbReference type="InterPro" id="IPR006076">
    <property type="entry name" value="FAD-dep_OxRdtase"/>
</dbReference>
<sequence length="395" mass="42772">MPTPREPRLVVVGVGGLGAAATYWLSRAAGGRVLALERHALGHHHGASQDHSRIIRYAQHQDAYAALAPAAYAAWRDVERVSGQTLVTETGGLVIEDVEARQGLATGGRDIGGYAAVADRHGVDFELLDARAVERRWPQFHLAGTEEAFYQRRTGIVDAGRANATHVALARGHGAEIREHSPVRALRPAGGHVEVVLDDEVIRAEHVVVAADARTNEVLDGLTSIPLTVTQEQVTYYATPNLLDFSPGRFPVFMWHGGDNFYGFPVHGEVATKLGQHMGGHEVTADTRTYDPDPLRQKRQEAFLAEHLPGFGGPELYTKTCLYTIPPDQHYVVDTLPGTRVSVLVGAGHAFKFASLLGRIAADLATTGTTRHPIGTFALDRPALTDPSWGRAFHV</sequence>
<keyword evidence="4" id="KW-0560">Oxidoreductase</keyword>
<comment type="cofactor">
    <cofactor evidence="1">
        <name>FAD</name>
        <dbReference type="ChEBI" id="CHEBI:57692"/>
    </cofactor>
</comment>
<evidence type="ECO:0000313" key="6">
    <source>
        <dbReference type="EMBL" id="GAA4884083.1"/>
    </source>
</evidence>
<protein>
    <submittedName>
        <fullName evidence="6">N-methyl-L-tryptophan oxidase</fullName>
    </submittedName>
</protein>
<dbReference type="PANTHER" id="PTHR10961:SF7">
    <property type="entry name" value="FAD DEPENDENT OXIDOREDUCTASE DOMAIN-CONTAINING PROTEIN"/>
    <property type="match status" value="1"/>
</dbReference>